<evidence type="ECO:0000313" key="3">
    <source>
        <dbReference type="EMBL" id="AMP14134.1"/>
    </source>
</evidence>
<dbReference type="EMBL" id="CP013236">
    <property type="protein sequence ID" value="AMP14134.1"/>
    <property type="molecule type" value="Genomic_DNA"/>
</dbReference>
<dbReference type="InterPro" id="IPR011724">
    <property type="entry name" value="Cyd_oper_YbgT"/>
</dbReference>
<name>A0A127QVF3_9BURK</name>
<keyword evidence="1" id="KW-1133">Transmembrane helix</keyword>
<dbReference type="InterPro" id="IPR012994">
    <property type="entry name" value="YbgT_YccB"/>
</dbReference>
<sequence>MWYFAWILGVGLALAFGIINVMWLEANYAFGSRDEETTRERFESAAAEHEARSRKK</sequence>
<dbReference type="NCBIfam" id="TIGR02106">
    <property type="entry name" value="cyd_oper_ybgT"/>
    <property type="match status" value="1"/>
</dbReference>
<dbReference type="KEGG" id="cpra:CPter91_1837"/>
<keyword evidence="5" id="KW-1185">Reference proteome</keyword>
<dbReference type="STRING" id="279113.CPter91_1837"/>
<dbReference type="AlphaFoldDB" id="A0A127QVF3"/>
<dbReference type="Proteomes" id="UP000074561">
    <property type="component" value="Chromosome"/>
</dbReference>
<dbReference type="PATRIC" id="fig|279113.10.peg.1870"/>
<reference evidence="4 5" key="1">
    <citation type="submission" date="2015-11" db="EMBL/GenBank/DDBJ databases">
        <title>Exploring the genomic traits of fungus-feeding bacterial genus Collimonas.</title>
        <authorList>
            <person name="Song C."/>
            <person name="Schmidt R."/>
            <person name="de Jager V."/>
            <person name="Krzyzanowska D."/>
            <person name="Jongedijk E."/>
            <person name="Cankar K."/>
            <person name="Beekwilder J."/>
            <person name="van Veen A."/>
            <person name="de Boer W."/>
            <person name="van Veen J.A."/>
            <person name="Garbeva P."/>
        </authorList>
    </citation>
    <scope>NUCLEOTIDE SEQUENCE [LARGE SCALE GENOMIC DNA]</scope>
    <source>
        <strain evidence="3 5">Ter291</strain>
        <strain evidence="2 4">Ter91</strain>
    </source>
</reference>
<proteinExistence type="predicted"/>
<accession>A0A127QVF3</accession>
<keyword evidence="1" id="KW-0472">Membrane</keyword>
<dbReference type="Proteomes" id="UP000074914">
    <property type="component" value="Chromosome"/>
</dbReference>
<evidence type="ECO:0000313" key="4">
    <source>
        <dbReference type="Proteomes" id="UP000074561"/>
    </source>
</evidence>
<dbReference type="EMBL" id="CP013234">
    <property type="protein sequence ID" value="AMP04210.1"/>
    <property type="molecule type" value="Genomic_DNA"/>
</dbReference>
<protein>
    <submittedName>
        <fullName evidence="2">Cyd operon protein YbgT</fullName>
    </submittedName>
</protein>
<dbReference type="OrthoDB" id="9806372at2"/>
<dbReference type="RefSeq" id="WP_061939325.1">
    <property type="nucleotide sequence ID" value="NZ_CP013234.1"/>
</dbReference>
<evidence type="ECO:0000256" key="1">
    <source>
        <dbReference type="SAM" id="Phobius"/>
    </source>
</evidence>
<gene>
    <name evidence="3" type="ORF">CPter291_1868</name>
    <name evidence="2" type="ORF">CPter91_1837</name>
</gene>
<evidence type="ECO:0000313" key="5">
    <source>
        <dbReference type="Proteomes" id="UP000074914"/>
    </source>
</evidence>
<keyword evidence="1" id="KW-0812">Transmembrane</keyword>
<organism evidence="2 4">
    <name type="scientific">Collimonas pratensis</name>
    <dbReference type="NCBI Taxonomy" id="279113"/>
    <lineage>
        <taxon>Bacteria</taxon>
        <taxon>Pseudomonadati</taxon>
        <taxon>Pseudomonadota</taxon>
        <taxon>Betaproteobacteria</taxon>
        <taxon>Burkholderiales</taxon>
        <taxon>Oxalobacteraceae</taxon>
        <taxon>Collimonas</taxon>
    </lineage>
</organism>
<feature type="transmembrane region" description="Helical" evidence="1">
    <location>
        <begin position="6"/>
        <end position="24"/>
    </location>
</feature>
<dbReference type="Pfam" id="PF08173">
    <property type="entry name" value="YbgT_YccB"/>
    <property type="match status" value="1"/>
</dbReference>
<evidence type="ECO:0000313" key="2">
    <source>
        <dbReference type="EMBL" id="AMP04210.1"/>
    </source>
</evidence>